<dbReference type="PANTHER" id="PTHR45615:SF40">
    <property type="entry name" value="MYOSIN HEAVY CHAIN, NON-MUSCLE"/>
    <property type="match status" value="1"/>
</dbReference>
<dbReference type="VEuPathDB" id="CryptoDB:Vbra_7425"/>
<feature type="region of interest" description="Disordered" evidence="2">
    <location>
        <begin position="234"/>
        <end position="368"/>
    </location>
</feature>
<feature type="region of interest" description="Disordered" evidence="2">
    <location>
        <begin position="115"/>
        <end position="170"/>
    </location>
</feature>
<dbReference type="SMART" id="SM00233">
    <property type="entry name" value="PH"/>
    <property type="match status" value="1"/>
</dbReference>
<dbReference type="GO" id="GO:0005737">
    <property type="term" value="C:cytoplasm"/>
    <property type="evidence" value="ECO:0007669"/>
    <property type="project" value="TreeGrafter"/>
</dbReference>
<evidence type="ECO:0000259" key="3">
    <source>
        <dbReference type="PROSITE" id="PS50003"/>
    </source>
</evidence>
<dbReference type="Proteomes" id="UP000041254">
    <property type="component" value="Unassembled WGS sequence"/>
</dbReference>
<dbReference type="InterPro" id="IPR001849">
    <property type="entry name" value="PH_domain"/>
</dbReference>
<dbReference type="GO" id="GO:0000146">
    <property type="term" value="F:microfilament motor activity"/>
    <property type="evidence" value="ECO:0007669"/>
    <property type="project" value="TreeGrafter"/>
</dbReference>
<dbReference type="InParanoid" id="A0A0G4EHC8"/>
<dbReference type="PROSITE" id="PS50003">
    <property type="entry name" value="PH_DOMAIN"/>
    <property type="match status" value="1"/>
</dbReference>
<feature type="coiled-coil region" evidence="1">
    <location>
        <begin position="394"/>
        <end position="570"/>
    </location>
</feature>
<dbReference type="InterPro" id="IPR011993">
    <property type="entry name" value="PH-like_dom_sf"/>
</dbReference>
<gene>
    <name evidence="4" type="ORF">Vbra_7425</name>
</gene>
<evidence type="ECO:0000256" key="2">
    <source>
        <dbReference type="SAM" id="MobiDB-lite"/>
    </source>
</evidence>
<dbReference type="GO" id="GO:0032982">
    <property type="term" value="C:myosin filament"/>
    <property type="evidence" value="ECO:0007669"/>
    <property type="project" value="TreeGrafter"/>
</dbReference>
<feature type="compositionally biased region" description="Basic and acidic residues" evidence="2">
    <location>
        <begin position="886"/>
        <end position="899"/>
    </location>
</feature>
<reference evidence="4 5" key="1">
    <citation type="submission" date="2014-11" db="EMBL/GenBank/DDBJ databases">
        <authorList>
            <person name="Zhu J."/>
            <person name="Qi W."/>
            <person name="Song R."/>
        </authorList>
    </citation>
    <scope>NUCLEOTIDE SEQUENCE [LARGE SCALE GENOMIC DNA]</scope>
</reference>
<evidence type="ECO:0000313" key="5">
    <source>
        <dbReference type="Proteomes" id="UP000041254"/>
    </source>
</evidence>
<accession>A0A0G4EHC8</accession>
<feature type="compositionally biased region" description="Pro residues" evidence="2">
    <location>
        <begin position="353"/>
        <end position="364"/>
    </location>
</feature>
<feature type="region of interest" description="Disordered" evidence="2">
    <location>
        <begin position="840"/>
        <end position="867"/>
    </location>
</feature>
<dbReference type="EMBL" id="CDMY01000231">
    <property type="protein sequence ID" value="CEL95579.1"/>
    <property type="molecule type" value="Genomic_DNA"/>
</dbReference>
<protein>
    <recommendedName>
        <fullName evidence="3">PH domain-containing protein</fullName>
    </recommendedName>
</protein>
<feature type="compositionally biased region" description="Low complexity" evidence="2">
    <location>
        <begin position="238"/>
        <end position="248"/>
    </location>
</feature>
<dbReference type="CDD" id="cd00821">
    <property type="entry name" value="PH"/>
    <property type="match status" value="1"/>
</dbReference>
<dbReference type="SUPFAM" id="SSF50729">
    <property type="entry name" value="PH domain-like"/>
    <property type="match status" value="1"/>
</dbReference>
<feature type="region of interest" description="Disordered" evidence="2">
    <location>
        <begin position="188"/>
        <end position="220"/>
    </location>
</feature>
<feature type="region of interest" description="Disordered" evidence="2">
    <location>
        <begin position="979"/>
        <end position="1040"/>
    </location>
</feature>
<feature type="domain" description="PH" evidence="3">
    <location>
        <begin position="4"/>
        <end position="107"/>
    </location>
</feature>
<proteinExistence type="predicted"/>
<sequence>MSGRVQMHGPLYKRSSKSLRWKLLYGELHDDHRLMLYQLTKGNDGEGDSRKMVESVDLPPTGAVQSSTGGSFDHMFALALKTHVIILAAETLEDKQNWISALKRSIEDARRQSLAISPRTDRQPHAHSNPFMSASPTWREGSSPPSSARPHHRQGRDDGGKRHGGGVGFKGALGGLAKGVEGLRRLVTDSAGSSRGGDSGKDGDGSHLPIDMLQSGVSPSLSTASVPVAATNSSLTRPLLPQGPQPLGRFLFGKAPSFGSPSASLPALPDGSPSSTSSQFTESPPRKGAGGPFASLGVLSPQRWASQCDVRGERPDTARVEGAGAAEGEGDGGVTCRDGEGGQKHTHGKGLLPPMPEFTPPRPSPDARTPAKLMIAQTKPNLRDSFTSMDGDDLSVWEIERGLLEAEVANLRQRAADMKNRIRELETLSNDAAQEGTDGVEGRQVDVLSAGDELSQLRAQHQGVLDQLAEAQAHRDAHEAAMTKMQKEFEGAIEEHGRELATIKATREASEDHLKAQIKTLKQERTQSEKRLKHGIRELQDRYDDAVNELQRIRAQLDAVQQEKTILQNQLQHEVHQLQQTLASRPELASAVTQTTGAADGEGVSGGGDHGEEFERLREQLAAAEARHLEQLRKTERDEAVLAKQIESLEAERAKLQTRLELVLGGGDQDQELKVQIEDLRHKKQQTEEELQTVIDALTEKTHALEDQVRHLQSGPTDRERLLAEQLAQVTNENTDLYNTLYEQNNRSASAAAATAAGLVGVAAETQTDLIHQSTQVGIMMSGSRDAQVQTFQPPSARSIAQYSPPTPHRNTLYPGFRLPPTYPASTAAAAASATINTAARRVPSGQSNTTPSTRPSMVEDQEDSEWEKVDLVTATMPTMVTGMAEQKEGLKGGEKTERGGLSGGYGGGEMNIHRIKDRLEETIAMEKALLHQLDRTRDSIRTLRSELKWRRRGGIMFGEDSSLLFSNAQPILTSALPCAGEQRTSRSHSQSMQPHASEEHIAGPSTGSGGDAAGCRPGRASFGGQRGDHGSLEEEQEEI</sequence>
<dbReference type="Pfam" id="PF00169">
    <property type="entry name" value="PH"/>
    <property type="match status" value="1"/>
</dbReference>
<organism evidence="4 5">
    <name type="scientific">Vitrella brassicaformis (strain CCMP3155)</name>
    <dbReference type="NCBI Taxonomy" id="1169540"/>
    <lineage>
        <taxon>Eukaryota</taxon>
        <taxon>Sar</taxon>
        <taxon>Alveolata</taxon>
        <taxon>Colpodellida</taxon>
        <taxon>Vitrellaceae</taxon>
        <taxon>Vitrella</taxon>
    </lineage>
</organism>
<keyword evidence="1" id="KW-0175">Coiled coil</keyword>
<dbReference type="Gene3D" id="2.30.29.30">
    <property type="entry name" value="Pleckstrin-homology domain (PH domain)/Phosphotyrosine-binding domain (PTB)"/>
    <property type="match status" value="1"/>
</dbReference>
<dbReference type="PANTHER" id="PTHR45615">
    <property type="entry name" value="MYOSIN HEAVY CHAIN, NON-MUSCLE"/>
    <property type="match status" value="1"/>
</dbReference>
<feature type="compositionally biased region" description="Low complexity" evidence="2">
    <location>
        <begin position="272"/>
        <end position="283"/>
    </location>
</feature>
<feature type="compositionally biased region" description="Basic and acidic residues" evidence="2">
    <location>
        <begin position="310"/>
        <end position="319"/>
    </location>
</feature>
<dbReference type="GO" id="GO:0016460">
    <property type="term" value="C:myosin II complex"/>
    <property type="evidence" value="ECO:0007669"/>
    <property type="project" value="TreeGrafter"/>
</dbReference>
<name>A0A0G4EHC8_VITBC</name>
<feature type="compositionally biased region" description="Polar residues" evidence="2">
    <location>
        <begin position="845"/>
        <end position="856"/>
    </location>
</feature>
<feature type="coiled-coil region" evidence="1">
    <location>
        <begin position="614"/>
        <end position="708"/>
    </location>
</feature>
<evidence type="ECO:0000256" key="1">
    <source>
        <dbReference type="SAM" id="Coils"/>
    </source>
</evidence>
<evidence type="ECO:0000313" key="4">
    <source>
        <dbReference type="EMBL" id="CEL95579.1"/>
    </source>
</evidence>
<dbReference type="AlphaFoldDB" id="A0A0G4EHC8"/>
<feature type="region of interest" description="Disordered" evidence="2">
    <location>
        <begin position="885"/>
        <end position="909"/>
    </location>
</feature>
<dbReference type="GO" id="GO:0051015">
    <property type="term" value="F:actin filament binding"/>
    <property type="evidence" value="ECO:0007669"/>
    <property type="project" value="TreeGrafter"/>
</dbReference>
<keyword evidence="5" id="KW-1185">Reference proteome</keyword>